<keyword evidence="1" id="KW-1133">Transmembrane helix</keyword>
<sequence length="144" mass="16370">MLKWLLRLLPISYMILIWVLSSLPHNAVVELPDSAFDRFFKESMHLVEFGILYLLLVGAAFTFKQPFTSKINLLLAVLACLYGVTDEIHQYFVPYRSATLIDVVKDVIGVAVAYWVISQAVFGKRFQKIGRFLESIKRVTAAGK</sequence>
<comment type="caution">
    <text evidence="3">The sequence shown here is derived from an EMBL/GenBank/DDBJ whole genome shotgun (WGS) entry which is preliminary data.</text>
</comment>
<gene>
    <name evidence="3" type="ORF">F7732_10530</name>
</gene>
<dbReference type="OrthoDB" id="291892at2"/>
<evidence type="ECO:0000313" key="4">
    <source>
        <dbReference type="Proteomes" id="UP000441354"/>
    </source>
</evidence>
<feature type="transmembrane region" description="Helical" evidence="1">
    <location>
        <begin position="5"/>
        <end position="23"/>
    </location>
</feature>
<dbReference type="NCBIfam" id="NF037970">
    <property type="entry name" value="vanZ_1"/>
    <property type="match status" value="1"/>
</dbReference>
<dbReference type="InterPro" id="IPR006976">
    <property type="entry name" value="VanZ-like"/>
</dbReference>
<dbReference type="Proteomes" id="UP000441354">
    <property type="component" value="Unassembled WGS sequence"/>
</dbReference>
<feature type="transmembrane region" description="Helical" evidence="1">
    <location>
        <begin position="43"/>
        <end position="61"/>
    </location>
</feature>
<name>A0A7V7UV58_9BACI</name>
<dbReference type="RefSeq" id="WP_151573826.1">
    <property type="nucleotide sequence ID" value="NZ_WBOT01000003.1"/>
</dbReference>
<keyword evidence="1" id="KW-0472">Membrane</keyword>
<keyword evidence="4" id="KW-1185">Reference proteome</keyword>
<reference evidence="3 4" key="1">
    <citation type="journal article" date="2014" name="Arch. Microbiol.">
        <title>Bacillus mesophilum sp. nov., strain IITR-54T, a novel 4-chlorobiphenyl dechlorinating bacterium.</title>
        <authorList>
            <person name="Manickam N."/>
            <person name="Singh N.K."/>
            <person name="Bajaj A."/>
            <person name="Kumar R.M."/>
            <person name="Kaur G."/>
            <person name="Kaur N."/>
            <person name="Bala M."/>
            <person name="Kumar A."/>
            <person name="Mayilraj S."/>
        </authorList>
    </citation>
    <scope>NUCLEOTIDE SEQUENCE [LARGE SCALE GENOMIC DNA]</scope>
    <source>
        <strain evidence="3 4">IITR-54</strain>
    </source>
</reference>
<organism evidence="3 4">
    <name type="scientific">Bacillus mesophilum</name>
    <dbReference type="NCBI Taxonomy" id="1071718"/>
    <lineage>
        <taxon>Bacteria</taxon>
        <taxon>Bacillati</taxon>
        <taxon>Bacillota</taxon>
        <taxon>Bacilli</taxon>
        <taxon>Bacillales</taxon>
        <taxon>Bacillaceae</taxon>
        <taxon>Bacillus</taxon>
    </lineage>
</organism>
<keyword evidence="1" id="KW-0812">Transmembrane</keyword>
<dbReference type="EMBL" id="WBOT01000003">
    <property type="protein sequence ID" value="KAB2332526.1"/>
    <property type="molecule type" value="Genomic_DNA"/>
</dbReference>
<evidence type="ECO:0000259" key="2">
    <source>
        <dbReference type="Pfam" id="PF04892"/>
    </source>
</evidence>
<accession>A0A7V7UV58</accession>
<evidence type="ECO:0000313" key="3">
    <source>
        <dbReference type="EMBL" id="KAB2332526.1"/>
    </source>
</evidence>
<dbReference type="AlphaFoldDB" id="A0A7V7UV58"/>
<dbReference type="Pfam" id="PF04892">
    <property type="entry name" value="VanZ"/>
    <property type="match status" value="1"/>
</dbReference>
<proteinExistence type="predicted"/>
<protein>
    <recommendedName>
        <fullName evidence="2">VanZ-like domain-containing protein</fullName>
    </recommendedName>
</protein>
<feature type="domain" description="VanZ-like" evidence="2">
    <location>
        <begin position="38"/>
        <end position="118"/>
    </location>
</feature>
<evidence type="ECO:0000256" key="1">
    <source>
        <dbReference type="SAM" id="Phobius"/>
    </source>
</evidence>